<name>A0AAD7IZ59_9AGAR</name>
<keyword evidence="4" id="KW-0472">Membrane</keyword>
<organism evidence="5 6">
    <name type="scientific">Mycena maculata</name>
    <dbReference type="NCBI Taxonomy" id="230809"/>
    <lineage>
        <taxon>Eukaryota</taxon>
        <taxon>Fungi</taxon>
        <taxon>Dikarya</taxon>
        <taxon>Basidiomycota</taxon>
        <taxon>Agaricomycotina</taxon>
        <taxon>Agaricomycetes</taxon>
        <taxon>Agaricomycetidae</taxon>
        <taxon>Agaricales</taxon>
        <taxon>Marasmiineae</taxon>
        <taxon>Mycenaceae</taxon>
        <taxon>Mycena</taxon>
    </lineage>
</organism>
<accession>A0AAD7IZ59</accession>
<dbReference type="Proteomes" id="UP001215280">
    <property type="component" value="Unassembled WGS sequence"/>
</dbReference>
<protein>
    <submittedName>
        <fullName evidence="5">Uncharacterized protein</fullName>
    </submittedName>
</protein>
<dbReference type="EMBL" id="JARJLG010000070">
    <property type="protein sequence ID" value="KAJ7753629.1"/>
    <property type="molecule type" value="Genomic_DNA"/>
</dbReference>
<sequence>MVQLHERPQKRTVAFIAVFLLVPLSIITLWAVPQKGSSNNVVDNGILSFRVPFGDEVALRIITAERYGLDDDQDDEWSKVLPAGGHLVHIATDEMAAPEPYTLTLFHQLKCLDIIRAQYKSPPNMPISSRTSHCMNYLRQTALCRPNLRLESVDDEFGRSDRNFYDTVCHDWTALYGEAERNQAAYEGWKKK</sequence>
<dbReference type="AlphaFoldDB" id="A0AAD7IZ59"/>
<evidence type="ECO:0000313" key="6">
    <source>
        <dbReference type="Proteomes" id="UP001215280"/>
    </source>
</evidence>
<comment type="pathway">
    <text evidence="1">Mycotoxin biosynthesis.</text>
</comment>
<reference evidence="5" key="1">
    <citation type="submission" date="2023-03" db="EMBL/GenBank/DDBJ databases">
        <title>Massive genome expansion in bonnet fungi (Mycena s.s.) driven by repeated elements and novel gene families across ecological guilds.</title>
        <authorList>
            <consortium name="Lawrence Berkeley National Laboratory"/>
            <person name="Harder C.B."/>
            <person name="Miyauchi S."/>
            <person name="Viragh M."/>
            <person name="Kuo A."/>
            <person name="Thoen E."/>
            <person name="Andreopoulos B."/>
            <person name="Lu D."/>
            <person name="Skrede I."/>
            <person name="Drula E."/>
            <person name="Henrissat B."/>
            <person name="Morin E."/>
            <person name="Kohler A."/>
            <person name="Barry K."/>
            <person name="LaButti K."/>
            <person name="Morin E."/>
            <person name="Salamov A."/>
            <person name="Lipzen A."/>
            <person name="Mereny Z."/>
            <person name="Hegedus B."/>
            <person name="Baldrian P."/>
            <person name="Stursova M."/>
            <person name="Weitz H."/>
            <person name="Taylor A."/>
            <person name="Grigoriev I.V."/>
            <person name="Nagy L.G."/>
            <person name="Martin F."/>
            <person name="Kauserud H."/>
        </authorList>
    </citation>
    <scope>NUCLEOTIDE SEQUENCE</scope>
    <source>
        <strain evidence="5">CBHHK188m</strain>
    </source>
</reference>
<keyword evidence="6" id="KW-1185">Reference proteome</keyword>
<dbReference type="Pfam" id="PF11807">
    <property type="entry name" value="UstYa"/>
    <property type="match status" value="1"/>
</dbReference>
<keyword evidence="4" id="KW-1133">Transmembrane helix</keyword>
<evidence type="ECO:0000313" key="5">
    <source>
        <dbReference type="EMBL" id="KAJ7753629.1"/>
    </source>
</evidence>
<keyword evidence="2" id="KW-0560">Oxidoreductase</keyword>
<dbReference type="PANTHER" id="PTHR33365:SF11">
    <property type="entry name" value="TAT PATHWAY SIGNAL SEQUENCE"/>
    <property type="match status" value="1"/>
</dbReference>
<comment type="similarity">
    <text evidence="3">Belongs to the ustYa family.</text>
</comment>
<feature type="transmembrane region" description="Helical" evidence="4">
    <location>
        <begin position="12"/>
        <end position="32"/>
    </location>
</feature>
<dbReference type="InterPro" id="IPR021765">
    <property type="entry name" value="UstYa-like"/>
</dbReference>
<dbReference type="PANTHER" id="PTHR33365">
    <property type="entry name" value="YALI0B05434P"/>
    <property type="match status" value="1"/>
</dbReference>
<evidence type="ECO:0000256" key="3">
    <source>
        <dbReference type="ARBA" id="ARBA00035112"/>
    </source>
</evidence>
<comment type="caution">
    <text evidence="5">The sequence shown here is derived from an EMBL/GenBank/DDBJ whole genome shotgun (WGS) entry which is preliminary data.</text>
</comment>
<evidence type="ECO:0000256" key="4">
    <source>
        <dbReference type="SAM" id="Phobius"/>
    </source>
</evidence>
<keyword evidence="4" id="KW-0812">Transmembrane</keyword>
<gene>
    <name evidence="5" type="ORF">DFH07DRAFT_823893</name>
</gene>
<evidence type="ECO:0000256" key="1">
    <source>
        <dbReference type="ARBA" id="ARBA00004685"/>
    </source>
</evidence>
<evidence type="ECO:0000256" key="2">
    <source>
        <dbReference type="ARBA" id="ARBA00023002"/>
    </source>
</evidence>
<dbReference type="GO" id="GO:0016491">
    <property type="term" value="F:oxidoreductase activity"/>
    <property type="evidence" value="ECO:0007669"/>
    <property type="project" value="UniProtKB-KW"/>
</dbReference>
<dbReference type="GO" id="GO:0043386">
    <property type="term" value="P:mycotoxin biosynthetic process"/>
    <property type="evidence" value="ECO:0007669"/>
    <property type="project" value="InterPro"/>
</dbReference>
<proteinExistence type="inferred from homology"/>